<evidence type="ECO:0000256" key="1">
    <source>
        <dbReference type="ARBA" id="ARBA00007626"/>
    </source>
</evidence>
<dbReference type="AlphaFoldDB" id="A0A9Q0HGD0"/>
<proteinExistence type="inferred from homology"/>
<feature type="repeat" description="PPR" evidence="4">
    <location>
        <begin position="399"/>
        <end position="433"/>
    </location>
</feature>
<sequence length="526" mass="59185">MKPRFPPIRHLSTSPSPTASSIPASLPVPHRTIPPPRGQDLDFITVFHSHLINSGWPQLLPLAPSLTPFRLLHLFLLLRPDPTLSLSFYNWAHLHHPSSISLPAFSVLLHTLSQSHRLKSAHSLLSSSLFPTSAISRFDLFHSLLHTYRVCCATPQVFDLLFSAYARQKKFRAATDVFLWMKDYGFLPNIRSCNAFLSSLLSIGRTDIVLSFYKEMRRARISANVYTLNMVMSAYCNSGKLEKAMDLFGKMETLGFSPTVVSFNILIDAHCKNGQLSTAARLLKSMKGKGMDPSVVTYNTLINGFCSEGRLHEANKILNEMNVSMVTPSTVTYNILISGYCKANNSEMAFRLFEEMVEKGVEVDIVTYNSLILGFCNEGKTKKAAYLVKELNSGNLKPNGSTYAALVFGQCQRKNSERAYQIFKAMKKNGFEPRVEISEILISTFCKNGDYEGAVEVLNEMLERCFAPSNALLDELFEGIYEARKTHLVEKLRSEISNVRLIPETYFHKDYRKADQGNRCEGQIIS</sequence>
<dbReference type="NCBIfam" id="TIGR00756">
    <property type="entry name" value="PPR"/>
    <property type="match status" value="8"/>
</dbReference>
<comment type="similarity">
    <text evidence="1">Belongs to the PPR family. P subfamily.</text>
</comment>
<organism evidence="6 7">
    <name type="scientific">Rhynchospora breviuscula</name>
    <dbReference type="NCBI Taxonomy" id="2022672"/>
    <lineage>
        <taxon>Eukaryota</taxon>
        <taxon>Viridiplantae</taxon>
        <taxon>Streptophyta</taxon>
        <taxon>Embryophyta</taxon>
        <taxon>Tracheophyta</taxon>
        <taxon>Spermatophyta</taxon>
        <taxon>Magnoliopsida</taxon>
        <taxon>Liliopsida</taxon>
        <taxon>Poales</taxon>
        <taxon>Cyperaceae</taxon>
        <taxon>Cyperoideae</taxon>
        <taxon>Rhynchosporeae</taxon>
        <taxon>Rhynchospora</taxon>
    </lineage>
</organism>
<keyword evidence="7" id="KW-1185">Reference proteome</keyword>
<feature type="region of interest" description="Disordered" evidence="5">
    <location>
        <begin position="1"/>
        <end position="31"/>
    </location>
</feature>
<feature type="repeat" description="PPR" evidence="4">
    <location>
        <begin position="329"/>
        <end position="363"/>
    </location>
</feature>
<dbReference type="InterPro" id="IPR002885">
    <property type="entry name" value="PPR_rpt"/>
</dbReference>
<evidence type="ECO:0000313" key="7">
    <source>
        <dbReference type="Proteomes" id="UP001151287"/>
    </source>
</evidence>
<dbReference type="Gene3D" id="1.25.40.10">
    <property type="entry name" value="Tetratricopeptide repeat domain"/>
    <property type="match status" value="4"/>
</dbReference>
<protein>
    <recommendedName>
        <fullName evidence="8">Pentatricopeptide repeat-containing protein</fullName>
    </recommendedName>
</protein>
<dbReference type="Pfam" id="PF13041">
    <property type="entry name" value="PPR_2"/>
    <property type="match status" value="2"/>
</dbReference>
<feature type="repeat" description="PPR" evidence="4">
    <location>
        <begin position="364"/>
        <end position="398"/>
    </location>
</feature>
<feature type="repeat" description="PPR" evidence="4">
    <location>
        <begin position="224"/>
        <end position="258"/>
    </location>
</feature>
<gene>
    <name evidence="6" type="ORF">LUZ63_017801</name>
</gene>
<dbReference type="PANTHER" id="PTHR47942">
    <property type="entry name" value="TETRATRICOPEPTIDE REPEAT (TPR)-LIKE SUPERFAMILY PROTEIN-RELATED"/>
    <property type="match status" value="1"/>
</dbReference>
<dbReference type="EMBL" id="JAMQYH010000005">
    <property type="protein sequence ID" value="KAJ1686411.1"/>
    <property type="molecule type" value="Genomic_DNA"/>
</dbReference>
<dbReference type="FunFam" id="1.25.40.10:FF:000294">
    <property type="entry name" value="Pentatricopeptide repeat-containing protein At1g09900"/>
    <property type="match status" value="1"/>
</dbReference>
<keyword evidence="2" id="KW-0677">Repeat</keyword>
<reference evidence="6" key="1">
    <citation type="journal article" date="2022" name="Cell">
        <title>Repeat-based holocentromeres influence genome architecture and karyotype evolution.</title>
        <authorList>
            <person name="Hofstatter P.G."/>
            <person name="Thangavel G."/>
            <person name="Lux T."/>
            <person name="Neumann P."/>
            <person name="Vondrak T."/>
            <person name="Novak P."/>
            <person name="Zhang M."/>
            <person name="Costa L."/>
            <person name="Castellani M."/>
            <person name="Scott A."/>
            <person name="Toegelov H."/>
            <person name="Fuchs J."/>
            <person name="Mata-Sucre Y."/>
            <person name="Dias Y."/>
            <person name="Vanzela A.L.L."/>
            <person name="Huettel B."/>
            <person name="Almeida C.C.S."/>
            <person name="Simkova H."/>
            <person name="Souza G."/>
            <person name="Pedrosa-Harand A."/>
            <person name="Macas J."/>
            <person name="Mayer K.F.X."/>
            <person name="Houben A."/>
            <person name="Marques A."/>
        </authorList>
    </citation>
    <scope>NUCLEOTIDE SEQUENCE</scope>
    <source>
        <strain evidence="6">RhyBre1mFocal</strain>
    </source>
</reference>
<dbReference type="Pfam" id="PF01535">
    <property type="entry name" value="PPR"/>
    <property type="match status" value="2"/>
</dbReference>
<feature type="repeat" description="PPR" evidence="4">
    <location>
        <begin position="154"/>
        <end position="188"/>
    </location>
</feature>
<accession>A0A9Q0HGD0</accession>
<evidence type="ECO:0008006" key="8">
    <source>
        <dbReference type="Google" id="ProtNLM"/>
    </source>
</evidence>
<dbReference type="PROSITE" id="PS51375">
    <property type="entry name" value="PPR"/>
    <property type="match status" value="9"/>
</dbReference>
<keyword evidence="3" id="KW-0809">Transit peptide</keyword>
<feature type="compositionally biased region" description="Low complexity" evidence="5">
    <location>
        <begin position="11"/>
        <end position="27"/>
    </location>
</feature>
<feature type="repeat" description="PPR" evidence="4">
    <location>
        <begin position="189"/>
        <end position="223"/>
    </location>
</feature>
<comment type="caution">
    <text evidence="6">The sequence shown here is derived from an EMBL/GenBank/DDBJ whole genome shotgun (WGS) entry which is preliminary data.</text>
</comment>
<evidence type="ECO:0000256" key="5">
    <source>
        <dbReference type="SAM" id="MobiDB-lite"/>
    </source>
</evidence>
<dbReference type="SUPFAM" id="SSF81901">
    <property type="entry name" value="HCP-like"/>
    <property type="match status" value="1"/>
</dbReference>
<dbReference type="OrthoDB" id="185373at2759"/>
<name>A0A9Q0HGD0_9POAL</name>
<dbReference type="Proteomes" id="UP001151287">
    <property type="component" value="Unassembled WGS sequence"/>
</dbReference>
<evidence type="ECO:0000313" key="6">
    <source>
        <dbReference type="EMBL" id="KAJ1686411.1"/>
    </source>
</evidence>
<dbReference type="InterPro" id="IPR011990">
    <property type="entry name" value="TPR-like_helical_dom_sf"/>
</dbReference>
<dbReference type="InterPro" id="IPR051222">
    <property type="entry name" value="PPR/CCM1_RNA-binding"/>
</dbReference>
<evidence type="ECO:0000256" key="2">
    <source>
        <dbReference type="ARBA" id="ARBA00022737"/>
    </source>
</evidence>
<evidence type="ECO:0000256" key="4">
    <source>
        <dbReference type="PROSITE-ProRule" id="PRU00708"/>
    </source>
</evidence>
<feature type="repeat" description="PPR" evidence="4">
    <location>
        <begin position="294"/>
        <end position="328"/>
    </location>
</feature>
<feature type="repeat" description="PPR" evidence="4">
    <location>
        <begin position="259"/>
        <end position="293"/>
    </location>
</feature>
<dbReference type="Pfam" id="PF13812">
    <property type="entry name" value="PPR_3"/>
    <property type="match status" value="1"/>
</dbReference>
<feature type="repeat" description="PPR" evidence="4">
    <location>
        <begin position="434"/>
        <end position="468"/>
    </location>
</feature>
<dbReference type="PANTHER" id="PTHR47942:SF26">
    <property type="entry name" value="OS10G0363500 PROTEIN"/>
    <property type="match status" value="1"/>
</dbReference>
<evidence type="ECO:0000256" key="3">
    <source>
        <dbReference type="ARBA" id="ARBA00022946"/>
    </source>
</evidence>